<proteinExistence type="predicted"/>
<organism evidence="1 2">
    <name type="scientific">Purpureocillium lilacinum</name>
    <name type="common">Paecilomyces lilacinus</name>
    <dbReference type="NCBI Taxonomy" id="33203"/>
    <lineage>
        <taxon>Eukaryota</taxon>
        <taxon>Fungi</taxon>
        <taxon>Dikarya</taxon>
        <taxon>Ascomycota</taxon>
        <taxon>Pezizomycotina</taxon>
        <taxon>Sordariomycetes</taxon>
        <taxon>Hypocreomycetidae</taxon>
        <taxon>Hypocreales</taxon>
        <taxon>Ophiocordycipitaceae</taxon>
        <taxon>Purpureocillium</taxon>
    </lineage>
</organism>
<evidence type="ECO:0000313" key="2">
    <source>
        <dbReference type="Proteomes" id="UP001638806"/>
    </source>
</evidence>
<comment type="caution">
    <text evidence="1">The sequence shown here is derived from an EMBL/GenBank/DDBJ whole genome shotgun (WGS) entry which is preliminary data.</text>
</comment>
<name>A0ACC4E0M8_PURLI</name>
<dbReference type="EMBL" id="JBGNUJ010000003">
    <property type="protein sequence ID" value="KAL3962191.1"/>
    <property type="molecule type" value="Genomic_DNA"/>
</dbReference>
<protein>
    <submittedName>
        <fullName evidence="1">Uncharacterized protein</fullName>
    </submittedName>
</protein>
<dbReference type="Proteomes" id="UP001638806">
    <property type="component" value="Unassembled WGS sequence"/>
</dbReference>
<reference evidence="1" key="1">
    <citation type="submission" date="2024-12" db="EMBL/GenBank/DDBJ databases">
        <title>Comparative genomics and development of molecular markers within Purpureocillium lilacinum and among Purpureocillium species.</title>
        <authorList>
            <person name="Yeh Z.-Y."/>
            <person name="Ni N.-T."/>
            <person name="Lo P.-H."/>
            <person name="Mushyakhwo K."/>
            <person name="Lin C.-F."/>
            <person name="Nai Y.-S."/>
        </authorList>
    </citation>
    <scope>NUCLEOTIDE SEQUENCE</scope>
    <source>
        <strain evidence="1">NCHU-NPUST-175</strain>
    </source>
</reference>
<keyword evidence="2" id="KW-1185">Reference proteome</keyword>
<sequence length="346" mass="39544">MPEHSTESDMSLSDAVTWAHGWDRSEAAQQPEANHSAQHPDHHRHHHRDVLSQPRTPAPTSRKRKRTNTQGSSDADADAEVRQPPAHHRSPHRSRFPALRARQPPRRAPPALHPPRAQPSPDVPFAAIDAFLARNTSVLRHLAACTAPHPDWRLEDDDESRSNNDEQGGGGRSRRWGEVRVCDAEALRRNEMLYRAISELCWRAKAVDDVLAWVEGRTGFCKEEDYAISVGLRKRRRERLHVLRCASVLEEDSYRFNEKDRRELAKAIRQHRPGSLLRHSVCSDDLADEDENEEEEEEGEEEEGEEEEGEEEEGEEEEGEEEEGEEEEGEGEDDDDVGDWLWAKSL</sequence>
<evidence type="ECO:0000313" key="1">
    <source>
        <dbReference type="EMBL" id="KAL3962191.1"/>
    </source>
</evidence>
<gene>
    <name evidence="1" type="ORF">ACCO45_003714</name>
</gene>
<accession>A0ACC4E0M8</accession>